<dbReference type="EC" id="7.1.1.2" evidence="7"/>
<feature type="transmembrane region" description="Helical" evidence="7">
    <location>
        <begin position="389"/>
        <end position="412"/>
    </location>
</feature>
<keyword evidence="4 7" id="KW-0812">Transmembrane</keyword>
<dbReference type="GO" id="GO:0015990">
    <property type="term" value="P:electron transport coupled proton transport"/>
    <property type="evidence" value="ECO:0007669"/>
    <property type="project" value="TreeGrafter"/>
</dbReference>
<feature type="transmembrane region" description="Helical" evidence="7">
    <location>
        <begin position="30"/>
        <end position="48"/>
    </location>
</feature>
<feature type="transmembrane region" description="Helical" evidence="7">
    <location>
        <begin position="193"/>
        <end position="216"/>
    </location>
</feature>
<evidence type="ECO:0000256" key="7">
    <source>
        <dbReference type="RuleBase" id="RU003297"/>
    </source>
</evidence>
<feature type="transmembrane region" description="Helical" evidence="7">
    <location>
        <begin position="152"/>
        <end position="173"/>
    </location>
</feature>
<dbReference type="GeneID" id="809632"/>
<feature type="transmembrane region" description="Helical" evidence="7">
    <location>
        <begin position="348"/>
        <end position="369"/>
    </location>
</feature>
<evidence type="ECO:0000256" key="4">
    <source>
        <dbReference type="ARBA" id="ARBA00022692"/>
    </source>
</evidence>
<dbReference type="PRINTS" id="PR01437">
    <property type="entry name" value="NUOXDRDTASE4"/>
</dbReference>
<dbReference type="GO" id="GO:0008137">
    <property type="term" value="F:NADH dehydrogenase (ubiquinone) activity"/>
    <property type="evidence" value="ECO:0007669"/>
    <property type="project" value="UniProtKB-UniRule"/>
</dbReference>
<evidence type="ECO:0000256" key="3">
    <source>
        <dbReference type="ARBA" id="ARBA00009025"/>
    </source>
</evidence>
<feature type="transmembrane region" description="Helical" evidence="7">
    <location>
        <begin position="68"/>
        <end position="86"/>
    </location>
</feature>
<comment type="function">
    <text evidence="1">Core subunit of the mitochondrial membrane respiratory chain NADH dehydrogenase (Complex I) that is believed to belong to the minimal assembly required for catalysis. Complex I functions in the transfer of electrons from NADH to the respiratory chain. The immediate electron acceptor for the enzyme is believed to be ubiquinone.</text>
</comment>
<dbReference type="InterPro" id="IPR003918">
    <property type="entry name" value="NADH_UbQ_OxRdtase"/>
</dbReference>
<dbReference type="PANTHER" id="PTHR43507:SF1">
    <property type="entry name" value="NADH-UBIQUINONE OXIDOREDUCTASE CHAIN 4"/>
    <property type="match status" value="1"/>
</dbReference>
<comment type="catalytic activity">
    <reaction evidence="7">
        <text>a ubiquinone + NADH + 5 H(+)(in) = a ubiquinol + NAD(+) + 4 H(+)(out)</text>
        <dbReference type="Rhea" id="RHEA:29091"/>
        <dbReference type="Rhea" id="RHEA-COMP:9565"/>
        <dbReference type="Rhea" id="RHEA-COMP:9566"/>
        <dbReference type="ChEBI" id="CHEBI:15378"/>
        <dbReference type="ChEBI" id="CHEBI:16389"/>
        <dbReference type="ChEBI" id="CHEBI:17976"/>
        <dbReference type="ChEBI" id="CHEBI:57540"/>
        <dbReference type="ChEBI" id="CHEBI:57945"/>
        <dbReference type="EC" id="7.1.1.2"/>
    </reaction>
</comment>
<protein>
    <recommendedName>
        <fullName evidence="7">NADH-ubiquinone oxidoreductase chain 4</fullName>
        <ecNumber evidence="7">7.1.1.2</ecNumber>
    </recommendedName>
</protein>
<geneLocation type="mitochondrion" evidence="9"/>
<dbReference type="GO" id="GO:0031966">
    <property type="term" value="C:mitochondrial membrane"/>
    <property type="evidence" value="ECO:0007669"/>
    <property type="project" value="UniProtKB-SubCell"/>
</dbReference>
<dbReference type="GO" id="GO:0048039">
    <property type="term" value="F:ubiquinone binding"/>
    <property type="evidence" value="ECO:0007669"/>
    <property type="project" value="TreeGrafter"/>
</dbReference>
<sequence>MLEILLLIPALSIVTVWLYCKVAQEVVFTALAFSIINLAHTLLIVHFFDGSTAAFQFQSLGIFGIDGISLWLIFLTNMLMPIVILSSWKAVNIMVKPFIILLLLIGFWSNAVFMVLDLLLFYISFEGVLIPMFFLIGFYGGRNRKIHAAYQFFLYTLFGSLLLFLALIVLYLETGTTDYQVLLTIPISQNRQYILWLAFFISLAIKIPMIPVHIWLPEAHVEAPTAASVILAAILLKLGSYGFLRYVIPLFPDGSTYFTPLVCTMCILAIIYSSVACLAQVDAKKIIAYSSIGHMNTATIALFTNDYHGLSAGVYFLISHGLISSALFLLIGVLYDRYHTRTIKYYRGLVMIMPVFTVLFLIFSLANVAVPGTSGFISEFLTFLGALNLNPFIAVSASIAIVLAPAYALWFFHRVSYGSFSTYLPSLYQDVTAKELHLLLPLLFFTFLFGIYPQLIFEPLHMSCLSLLHD</sequence>
<feature type="transmembrane region" description="Helical" evidence="7">
    <location>
        <begin position="257"/>
        <end position="279"/>
    </location>
</feature>
<keyword evidence="7" id="KW-0249">Electron transport</keyword>
<keyword evidence="9" id="KW-0560">Oxidoreductase</keyword>
<feature type="transmembrane region" description="Helical" evidence="7">
    <location>
        <begin position="122"/>
        <end position="140"/>
    </location>
</feature>
<evidence type="ECO:0000256" key="6">
    <source>
        <dbReference type="ARBA" id="ARBA00023136"/>
    </source>
</evidence>
<keyword evidence="7" id="KW-0830">Ubiquinone</keyword>
<proteinExistence type="inferred from homology"/>
<keyword evidence="7" id="KW-0679">Respiratory chain</keyword>
<feature type="transmembrane region" description="Helical" evidence="7">
    <location>
        <begin position="286"/>
        <end position="303"/>
    </location>
</feature>
<feature type="transmembrane region" description="Helical" evidence="7">
    <location>
        <begin position="315"/>
        <end position="336"/>
    </location>
</feature>
<evidence type="ECO:0000256" key="5">
    <source>
        <dbReference type="ARBA" id="ARBA00022989"/>
    </source>
</evidence>
<dbReference type="EMBL" id="AF404303">
    <property type="protein sequence ID" value="AAK84244.1"/>
    <property type="molecule type" value="Genomic_DNA"/>
</dbReference>
<dbReference type="GO" id="GO:0003954">
    <property type="term" value="F:NADH dehydrogenase activity"/>
    <property type="evidence" value="ECO:0007669"/>
    <property type="project" value="TreeGrafter"/>
</dbReference>
<feature type="transmembrane region" description="Helical" evidence="7">
    <location>
        <begin position="438"/>
        <end position="457"/>
    </location>
</feature>
<dbReference type="RefSeq" id="NP_150315.1">
    <property type="nucleotide sequence ID" value="NC_003052.1"/>
</dbReference>
<comment type="similarity">
    <text evidence="3 7">Belongs to the complex I subunit 4 family.</text>
</comment>
<gene>
    <name evidence="9" type="primary">nad4</name>
</gene>
<keyword evidence="7" id="KW-0520">NAD</keyword>
<evidence type="ECO:0000256" key="2">
    <source>
        <dbReference type="ARBA" id="ARBA00004141"/>
    </source>
</evidence>
<evidence type="ECO:0000256" key="1">
    <source>
        <dbReference type="ARBA" id="ARBA00003257"/>
    </source>
</evidence>
<dbReference type="InterPro" id="IPR010227">
    <property type="entry name" value="NADH_Q_OxRdtase_chainM/4"/>
</dbReference>
<accession>Q950R4</accession>
<keyword evidence="7" id="KW-0813">Transport</keyword>
<dbReference type="NCBIfam" id="TIGR01972">
    <property type="entry name" value="NDH_I_M"/>
    <property type="match status" value="1"/>
</dbReference>
<comment type="function">
    <text evidence="7">Core subunit of the mitochondrial membrane respiratory chain NADH dehydrogenase (Complex I) which catalyzes electron transfer from NADH through the respiratory chain, using ubiquinone as an electron acceptor. Essential for the catalytic activity and assembly of complex I.</text>
</comment>
<name>Q950R4_SPIPN</name>
<reference evidence="9" key="2">
    <citation type="journal article" date="2002" name="Mol. Biol. Evol.">
        <title>Hyaloraphidium curvatum: a linear mitochondrial genome, tRNA editing, and an evolutionary link to lower fungi.</title>
        <authorList>
            <person name="Forget L."/>
            <person name="Ustinova J."/>
            <person name="Wang Z."/>
            <person name="Huss V.A."/>
            <person name="Franz Lang B."/>
        </authorList>
    </citation>
    <scope>NUCLEOTIDE SEQUENCE</scope>
</reference>
<dbReference type="PANTHER" id="PTHR43507">
    <property type="entry name" value="NADH-UBIQUINONE OXIDOREDUCTASE CHAIN 4"/>
    <property type="match status" value="1"/>
</dbReference>
<dbReference type="GO" id="GO:0042773">
    <property type="term" value="P:ATP synthesis coupled electron transport"/>
    <property type="evidence" value="ECO:0007669"/>
    <property type="project" value="InterPro"/>
</dbReference>
<evidence type="ECO:0000259" key="8">
    <source>
        <dbReference type="Pfam" id="PF00361"/>
    </source>
</evidence>
<dbReference type="AlphaFoldDB" id="Q950R4"/>
<dbReference type="Pfam" id="PF00361">
    <property type="entry name" value="Proton_antipo_M"/>
    <property type="match status" value="1"/>
</dbReference>
<organism evidence="9">
    <name type="scientific">Spizellomyces punctatus</name>
    <dbReference type="NCBI Taxonomy" id="109760"/>
    <lineage>
        <taxon>Eukaryota</taxon>
        <taxon>Fungi</taxon>
        <taxon>Fungi incertae sedis</taxon>
        <taxon>Chytridiomycota</taxon>
        <taxon>Chytridiomycota incertae sedis</taxon>
        <taxon>Chytridiomycetes</taxon>
        <taxon>Spizellomycetales</taxon>
        <taxon>Spizellomycetaceae</taxon>
        <taxon>Spizellomyces</taxon>
    </lineage>
</organism>
<reference evidence="9" key="1">
    <citation type="submission" date="2001-07" db="EMBL/GenBank/DDBJ databases">
        <authorList>
            <person name="Lang F.B.F."/>
        </authorList>
    </citation>
    <scope>NUCLEOTIDE SEQUENCE</scope>
</reference>
<keyword evidence="5 7" id="KW-1133">Transmembrane helix</keyword>
<evidence type="ECO:0000313" key="9">
    <source>
        <dbReference type="EMBL" id="AAK84244.1"/>
    </source>
</evidence>
<feature type="transmembrane region" description="Helical" evidence="7">
    <location>
        <begin position="228"/>
        <end position="251"/>
    </location>
</feature>
<feature type="transmembrane region" description="Helical" evidence="7">
    <location>
        <begin position="6"/>
        <end position="23"/>
    </location>
</feature>
<dbReference type="InterPro" id="IPR001750">
    <property type="entry name" value="ND/Mrp_TM"/>
</dbReference>
<feature type="transmembrane region" description="Helical" evidence="7">
    <location>
        <begin position="98"/>
        <end position="116"/>
    </location>
</feature>
<keyword evidence="7 9" id="KW-0496">Mitochondrion</keyword>
<comment type="subcellular location">
    <subcellularLocation>
        <location evidence="2">Membrane</location>
        <topology evidence="2">Multi-pass membrane protein</topology>
    </subcellularLocation>
    <subcellularLocation>
        <location evidence="7">Mitochondrion membrane</location>
        <topology evidence="7">Multi-pass membrane protein</topology>
    </subcellularLocation>
</comment>
<keyword evidence="6 7" id="KW-0472">Membrane</keyword>
<feature type="domain" description="NADH:quinone oxidoreductase/Mrp antiporter transmembrane" evidence="8">
    <location>
        <begin position="117"/>
        <end position="403"/>
    </location>
</feature>